<dbReference type="SUPFAM" id="SSF56436">
    <property type="entry name" value="C-type lectin-like"/>
    <property type="match status" value="1"/>
</dbReference>
<dbReference type="EMBL" id="JAIWYP010000010">
    <property type="protein sequence ID" value="KAH3755167.1"/>
    <property type="molecule type" value="Genomic_DNA"/>
</dbReference>
<gene>
    <name evidence="4" type="ORF">DPMN_189855</name>
</gene>
<reference evidence="4" key="2">
    <citation type="submission" date="2020-11" db="EMBL/GenBank/DDBJ databases">
        <authorList>
            <person name="McCartney M.A."/>
            <person name="Auch B."/>
            <person name="Kono T."/>
            <person name="Mallez S."/>
            <person name="Becker A."/>
            <person name="Gohl D.M."/>
            <person name="Silverstein K.A.T."/>
            <person name="Koren S."/>
            <person name="Bechman K.B."/>
            <person name="Herman A."/>
            <person name="Abrahante J.E."/>
            <person name="Garbe J."/>
        </authorList>
    </citation>
    <scope>NUCLEOTIDE SEQUENCE</scope>
    <source>
        <strain evidence="4">Duluth1</strain>
        <tissue evidence="4">Whole animal</tissue>
    </source>
</reference>
<dbReference type="InterPro" id="IPR016186">
    <property type="entry name" value="C-type_lectin-like/link_sf"/>
</dbReference>
<evidence type="ECO:0000256" key="1">
    <source>
        <dbReference type="SAM" id="MobiDB-lite"/>
    </source>
</evidence>
<keyword evidence="5" id="KW-1185">Reference proteome</keyword>
<comment type="caution">
    <text evidence="4">The sequence shown here is derived from an EMBL/GenBank/DDBJ whole genome shotgun (WGS) entry which is preliminary data.</text>
</comment>
<protein>
    <recommendedName>
        <fullName evidence="3">C-type lectin domain-containing protein</fullName>
    </recommendedName>
</protein>
<dbReference type="SMART" id="SM00034">
    <property type="entry name" value="CLECT"/>
    <property type="match status" value="1"/>
</dbReference>
<dbReference type="CDD" id="cd00037">
    <property type="entry name" value="CLECT"/>
    <property type="match status" value="1"/>
</dbReference>
<evidence type="ECO:0000313" key="5">
    <source>
        <dbReference type="Proteomes" id="UP000828390"/>
    </source>
</evidence>
<name>A0A9D4DWA1_DREPO</name>
<dbReference type="AlphaFoldDB" id="A0A9D4DWA1"/>
<evidence type="ECO:0000259" key="3">
    <source>
        <dbReference type="PROSITE" id="PS50041"/>
    </source>
</evidence>
<sequence length="542" mass="58669">MVTSISTLVLVACFVGHVIFVMGDFSCLCSYSVEVPVHTTTEKSSAVIGYLYEFDCKPVNTPLNVDSPWVPIEFSHQVGYVMQSAEQMVQTCPGNPSPDDIITTTTTKTMPNISTPISSSAHTSSSTSKSTESDSSPTATSTTMSSNSSASISTTTTTSTIPESITSQFSSHAKTTTEVLQYRTTAVNAAYTITSLPNSTMTQTTTHGSITETKPFMLSTSTYHSLIQETTPSTEAAASKEMTSSKFETKTTASILYGTSNAPSKAAEVKSNDETTTSINTPESLTITSTTTFGALSTPYANTDNTDRITDSASITTIETTTTNTAPSFATDATNANTIVSTVTPSTASTTNTFSTTVTIPIMEISSSTEAKTTKTQIQIRCSDAVKSHAETYHGFTLFQGSTCLELVTYPMDWKSAENNCASRGGHLNDILSQRDEDMVISFLQSNHFTANVWIGLNDRTNENTFVWSSGHPLSYSHWISGVNGTLNVPFLHYAHDCVALIPDFTVFIIHHKGEWDDFSCSENHPFICRYEHKRYQEVIIG</sequence>
<dbReference type="Pfam" id="PF00059">
    <property type="entry name" value="Lectin_C"/>
    <property type="match status" value="1"/>
</dbReference>
<dbReference type="InterPro" id="IPR050111">
    <property type="entry name" value="C-type_lectin/snaclec_domain"/>
</dbReference>
<dbReference type="InterPro" id="IPR016187">
    <property type="entry name" value="CTDL_fold"/>
</dbReference>
<feature type="signal peptide" evidence="2">
    <location>
        <begin position="1"/>
        <end position="23"/>
    </location>
</feature>
<keyword evidence="2" id="KW-0732">Signal</keyword>
<feature type="region of interest" description="Disordered" evidence="1">
    <location>
        <begin position="90"/>
        <end position="160"/>
    </location>
</feature>
<organism evidence="4 5">
    <name type="scientific">Dreissena polymorpha</name>
    <name type="common">Zebra mussel</name>
    <name type="synonym">Mytilus polymorpha</name>
    <dbReference type="NCBI Taxonomy" id="45954"/>
    <lineage>
        <taxon>Eukaryota</taxon>
        <taxon>Metazoa</taxon>
        <taxon>Spiralia</taxon>
        <taxon>Lophotrochozoa</taxon>
        <taxon>Mollusca</taxon>
        <taxon>Bivalvia</taxon>
        <taxon>Autobranchia</taxon>
        <taxon>Heteroconchia</taxon>
        <taxon>Euheterodonta</taxon>
        <taxon>Imparidentia</taxon>
        <taxon>Neoheterodontei</taxon>
        <taxon>Myida</taxon>
        <taxon>Dreissenoidea</taxon>
        <taxon>Dreissenidae</taxon>
        <taxon>Dreissena</taxon>
    </lineage>
</organism>
<feature type="chain" id="PRO_5039638396" description="C-type lectin domain-containing protein" evidence="2">
    <location>
        <begin position="24"/>
        <end position="542"/>
    </location>
</feature>
<evidence type="ECO:0000313" key="4">
    <source>
        <dbReference type="EMBL" id="KAH3755167.1"/>
    </source>
</evidence>
<feature type="domain" description="C-type lectin" evidence="3">
    <location>
        <begin position="400"/>
        <end position="530"/>
    </location>
</feature>
<evidence type="ECO:0000256" key="2">
    <source>
        <dbReference type="SAM" id="SignalP"/>
    </source>
</evidence>
<dbReference type="PANTHER" id="PTHR22803">
    <property type="entry name" value="MANNOSE, PHOSPHOLIPASE, LECTIN RECEPTOR RELATED"/>
    <property type="match status" value="1"/>
</dbReference>
<dbReference type="InterPro" id="IPR001304">
    <property type="entry name" value="C-type_lectin-like"/>
</dbReference>
<dbReference type="Gene3D" id="3.10.100.10">
    <property type="entry name" value="Mannose-Binding Protein A, subunit A"/>
    <property type="match status" value="1"/>
</dbReference>
<dbReference type="PROSITE" id="PS50041">
    <property type="entry name" value="C_TYPE_LECTIN_2"/>
    <property type="match status" value="1"/>
</dbReference>
<reference evidence="4" key="1">
    <citation type="journal article" date="2019" name="bioRxiv">
        <title>The Genome of the Zebra Mussel, Dreissena polymorpha: A Resource for Invasive Species Research.</title>
        <authorList>
            <person name="McCartney M.A."/>
            <person name="Auch B."/>
            <person name="Kono T."/>
            <person name="Mallez S."/>
            <person name="Zhang Y."/>
            <person name="Obille A."/>
            <person name="Becker A."/>
            <person name="Abrahante J.E."/>
            <person name="Garbe J."/>
            <person name="Badalamenti J.P."/>
            <person name="Herman A."/>
            <person name="Mangelson H."/>
            <person name="Liachko I."/>
            <person name="Sullivan S."/>
            <person name="Sone E.D."/>
            <person name="Koren S."/>
            <person name="Silverstein K.A.T."/>
            <person name="Beckman K.B."/>
            <person name="Gohl D.M."/>
        </authorList>
    </citation>
    <scope>NUCLEOTIDE SEQUENCE</scope>
    <source>
        <strain evidence="4">Duluth1</strain>
        <tissue evidence="4">Whole animal</tissue>
    </source>
</reference>
<accession>A0A9D4DWA1</accession>
<feature type="compositionally biased region" description="Low complexity" evidence="1">
    <location>
        <begin position="97"/>
        <end position="160"/>
    </location>
</feature>
<proteinExistence type="predicted"/>
<dbReference type="Proteomes" id="UP000828390">
    <property type="component" value="Unassembled WGS sequence"/>
</dbReference>